<evidence type="ECO:0000313" key="2">
    <source>
        <dbReference type="EMBL" id="SIM75556.1"/>
    </source>
</evidence>
<organism evidence="2 5">
    <name type="scientific">Cuniculiplasma divulgatum</name>
    <dbReference type="NCBI Taxonomy" id="1673428"/>
    <lineage>
        <taxon>Archaea</taxon>
        <taxon>Methanobacteriati</taxon>
        <taxon>Thermoplasmatota</taxon>
        <taxon>Thermoplasmata</taxon>
        <taxon>Thermoplasmatales</taxon>
        <taxon>Cuniculiplasmataceae</taxon>
        <taxon>Cuniculiplasma</taxon>
    </lineage>
</organism>
<dbReference type="STRING" id="1673428.CPM_1478"/>
<name>A0A1N5VRS5_9ARCH</name>
<dbReference type="EMBL" id="LT671858">
    <property type="protein sequence ID" value="SIM75556.1"/>
    <property type="molecule type" value="Genomic_DNA"/>
</dbReference>
<accession>A0A1N5VRS5</accession>
<dbReference type="RefSeq" id="WP_021790080.1">
    <property type="nucleotide sequence ID" value="NZ_LT671858.1"/>
</dbReference>
<protein>
    <submittedName>
        <fullName evidence="2">Predicted transcriptional regulator with C-terminal HTH-like domain</fullName>
    </submittedName>
</protein>
<evidence type="ECO:0000313" key="4">
    <source>
        <dbReference type="Proteomes" id="UP000187822"/>
    </source>
</evidence>
<dbReference type="Proteomes" id="UP000195607">
    <property type="component" value="Chromosome I"/>
</dbReference>
<dbReference type="SUPFAM" id="SSF88659">
    <property type="entry name" value="Sigma3 and sigma4 domains of RNA polymerase sigma factors"/>
    <property type="match status" value="1"/>
</dbReference>
<sequence length="205" mass="23370">MTEKYPIEAVIELERDDCKITQAIMKMKGVKSVTRLKIEVDETLHLVEKDTFTDEDMKIINSLSKKVAKTGPGKLWIYGKSCSACRALALSEAVMVSSKSVDSRKILFRILVENRVSLKKLMKQLEADQLNPKIVEEPDEQRNEMSERELSVLKMCYDLGYFENDRASSLTEIAKVLGVSTSSLSETLRRAMKKTVRDYLTRKNP</sequence>
<reference evidence="4" key="3">
    <citation type="submission" date="2016-06" db="EMBL/GenBank/DDBJ databases">
        <authorList>
            <person name="Toshchakov V.S."/>
        </authorList>
    </citation>
    <scope>NUCLEOTIDE SEQUENCE [LARGE SCALE GENOMIC DNA]</scope>
    <source>
        <strain>PM4 (JCM 30641</strain>
        <strain evidence="4">\VKM B-2940)</strain>
    </source>
</reference>
<reference evidence="2 5" key="1">
    <citation type="submission" date="2016-04" db="EMBL/GenBank/DDBJ databases">
        <authorList>
            <person name="Evans L.H."/>
            <person name="Alamgir A."/>
            <person name="Owens N."/>
            <person name="Weber N.D."/>
            <person name="Virtaneva K."/>
            <person name="Barbian K."/>
            <person name="Babar A."/>
            <person name="Rosenke K."/>
        </authorList>
    </citation>
    <scope>NUCLEOTIDE SEQUENCE [LARGE SCALE GENOMIC DNA]</scope>
    <source>
        <strain evidence="2">S5</strain>
        <strain evidence="5">S5(T) (JCM 30642 \VKM B-2941)</strain>
    </source>
</reference>
<evidence type="ECO:0000313" key="3">
    <source>
        <dbReference type="EMBL" id="SJK85272.1"/>
    </source>
</evidence>
<reference evidence="3" key="2">
    <citation type="submission" date="2016-06" db="EMBL/GenBank/DDBJ databases">
        <authorList>
            <person name="Olsen C.W."/>
            <person name="Carey S."/>
            <person name="Hinshaw L."/>
            <person name="Karasin A.I."/>
        </authorList>
    </citation>
    <scope>NUCLEOTIDE SEQUENCE [LARGE SCALE GENOMIC DNA]</scope>
    <source>
        <strain evidence="3">PM4</strain>
    </source>
</reference>
<dbReference type="AlphaFoldDB" id="A0A1N5VRS5"/>
<dbReference type="Pfam" id="PF04967">
    <property type="entry name" value="HTH_10"/>
    <property type="match status" value="1"/>
</dbReference>
<gene>
    <name evidence="3" type="ORF">CPM_1478</name>
    <name evidence="2" type="ORF">CSP5_1484</name>
</gene>
<evidence type="ECO:0000313" key="5">
    <source>
        <dbReference type="Proteomes" id="UP000195607"/>
    </source>
</evidence>
<dbReference type="GeneID" id="41588726"/>
<keyword evidence="4" id="KW-1185">Reference proteome</keyword>
<dbReference type="OrthoDB" id="202021at2157"/>
<dbReference type="PANTHER" id="PTHR34236">
    <property type="entry name" value="DIMETHYL SULFOXIDE REDUCTASE TRANSCRIPTIONAL ACTIVATOR"/>
    <property type="match status" value="1"/>
</dbReference>
<dbReference type="InterPro" id="IPR013324">
    <property type="entry name" value="RNA_pol_sigma_r3/r4-like"/>
</dbReference>
<proteinExistence type="predicted"/>
<evidence type="ECO:0000259" key="1">
    <source>
        <dbReference type="Pfam" id="PF04967"/>
    </source>
</evidence>
<dbReference type="PANTHER" id="PTHR34236:SF1">
    <property type="entry name" value="DIMETHYL SULFOXIDE REDUCTASE TRANSCRIPTIONAL ACTIVATOR"/>
    <property type="match status" value="1"/>
</dbReference>
<dbReference type="Proteomes" id="UP000187822">
    <property type="component" value="Chromosome I"/>
</dbReference>
<feature type="domain" description="HTH bat-type" evidence="1">
    <location>
        <begin position="146"/>
        <end position="196"/>
    </location>
</feature>
<dbReference type="InterPro" id="IPR007050">
    <property type="entry name" value="HTH_bacterioopsin"/>
</dbReference>
<dbReference type="EMBL" id="LT719092">
    <property type="protein sequence ID" value="SJK85272.1"/>
    <property type="molecule type" value="Genomic_DNA"/>
</dbReference>
<dbReference type="KEGG" id="cdiv:CPM_1478"/>